<dbReference type="PATRIC" id="fig|571915.4.peg.2074"/>
<sequence length="309" mass="33868">MDRTYPHLTEETEARFRADLIDAASAIGASITFLDPNDEAMLLSSDGKPSNMGLQNVSRDYALAEGDRASELYVIGEYFKMFQPADPVDTSPEATKQRLKIRVSPAEMLQELLSLSSDVSFDQTTSPLATGLMTALVDDQPVSIASISDQTLANLGTSEELYPIALENTRTELLGQQPVVEHMPGEEHPTGFTYIEDAGYFLSSVVIFPEILQSWVPTLNPETGYIVSVPTRDIILVAPVTSSTDLFNSLQTILGLTVSLYEKNSHPVSPYIYLQRVGHEILETIGGPIVEDGETKLVLPLPEYLSELL</sequence>
<dbReference type="Proteomes" id="UP000035199">
    <property type="component" value="Chromosome"/>
</dbReference>
<dbReference type="EMBL" id="CP011542">
    <property type="protein sequence ID" value="AKK06273.1"/>
    <property type="molecule type" value="Genomic_DNA"/>
</dbReference>
<evidence type="ECO:0000313" key="2">
    <source>
        <dbReference type="Proteomes" id="UP000035199"/>
    </source>
</evidence>
<reference evidence="2" key="2">
    <citation type="submission" date="2015-05" db="EMBL/GenBank/DDBJ databases">
        <title>Complete genome sequence of Corynebacterium mustelae DSM 45274, isolated from various tissues of a male ferret with lethal sepsis.</title>
        <authorList>
            <person name="Ruckert C."/>
            <person name="Albersmeier A."/>
            <person name="Winkler A."/>
            <person name="Tauch A."/>
        </authorList>
    </citation>
    <scope>NUCLEOTIDE SEQUENCE [LARGE SCALE GENOMIC DNA]</scope>
    <source>
        <strain evidence="2">DSM 45274</strain>
    </source>
</reference>
<protein>
    <submittedName>
        <fullName evidence="1">Uncharacterized protein</fullName>
    </submittedName>
</protein>
<evidence type="ECO:0000313" key="1">
    <source>
        <dbReference type="EMBL" id="AKK06273.1"/>
    </source>
</evidence>
<proteinExistence type="predicted"/>
<keyword evidence="2" id="KW-1185">Reference proteome</keyword>
<dbReference type="OrthoDB" id="2919406at2"/>
<dbReference type="RefSeq" id="WP_047262329.1">
    <property type="nucleotide sequence ID" value="NZ_CP011542.1"/>
</dbReference>
<name>A0A0G3H387_9CORY</name>
<gene>
    <name evidence="1" type="ORF">CMUST_09785</name>
</gene>
<dbReference type="AlphaFoldDB" id="A0A0G3H387"/>
<dbReference type="KEGG" id="cmv:CMUST_09785"/>
<reference evidence="1 2" key="1">
    <citation type="journal article" date="2015" name="Genome Announc.">
        <title>Complete Genome Sequence of the Type Strain Corynebacterium mustelae DSM 45274, Isolated from Various Tissues of a Male Ferret with Lethal Sepsis.</title>
        <authorList>
            <person name="Ruckert C."/>
            <person name="Eimer J."/>
            <person name="Winkler A."/>
            <person name="Tauch A."/>
        </authorList>
    </citation>
    <scope>NUCLEOTIDE SEQUENCE [LARGE SCALE GENOMIC DNA]</scope>
    <source>
        <strain evidence="1 2">DSM 45274</strain>
    </source>
</reference>
<organism evidence="1 2">
    <name type="scientific">Corynebacterium mustelae</name>
    <dbReference type="NCBI Taxonomy" id="571915"/>
    <lineage>
        <taxon>Bacteria</taxon>
        <taxon>Bacillati</taxon>
        <taxon>Actinomycetota</taxon>
        <taxon>Actinomycetes</taxon>
        <taxon>Mycobacteriales</taxon>
        <taxon>Corynebacteriaceae</taxon>
        <taxon>Corynebacterium</taxon>
    </lineage>
</organism>
<accession>A0A0G3H387</accession>